<dbReference type="RefSeq" id="WP_045301294.1">
    <property type="nucleotide sequence ID" value="NZ_JAVDVT010000013.1"/>
</dbReference>
<name>A0A0M2H9G7_MICTR</name>
<dbReference type="GO" id="GO:0016784">
    <property type="term" value="F:3-mercaptopyruvate sulfurtransferase activity"/>
    <property type="evidence" value="ECO:0007669"/>
    <property type="project" value="UniProtKB-EC"/>
</dbReference>
<protein>
    <submittedName>
        <fullName evidence="4">3-mercaptopyruvate sulfurtransferase</fullName>
        <ecNumber evidence="4">2.8.1.2</ecNumber>
    </submittedName>
</protein>
<dbReference type="InterPro" id="IPR001763">
    <property type="entry name" value="Rhodanese-like_dom"/>
</dbReference>
<organism evidence="4 5">
    <name type="scientific">Microbacterium trichothecenolyticum</name>
    <name type="common">Aureobacterium trichothecenolyticum</name>
    <dbReference type="NCBI Taxonomy" id="69370"/>
    <lineage>
        <taxon>Bacteria</taxon>
        <taxon>Bacillati</taxon>
        <taxon>Actinomycetota</taxon>
        <taxon>Actinomycetes</taxon>
        <taxon>Micrococcales</taxon>
        <taxon>Microbacteriaceae</taxon>
        <taxon>Microbacterium</taxon>
    </lineage>
</organism>
<feature type="domain" description="Rhodanese" evidence="3">
    <location>
        <begin position="17"/>
        <end position="135"/>
    </location>
</feature>
<dbReference type="SUPFAM" id="SSF52821">
    <property type="entry name" value="Rhodanese/Cell cycle control phosphatase"/>
    <property type="match status" value="2"/>
</dbReference>
<reference evidence="4 5" key="1">
    <citation type="submission" date="2015-02" db="EMBL/GenBank/DDBJ databases">
        <title>Draft genome sequences of ten Microbacterium spp. with emphasis on heavy metal contaminated environments.</title>
        <authorList>
            <person name="Corretto E."/>
        </authorList>
    </citation>
    <scope>NUCLEOTIDE SEQUENCE [LARGE SCALE GENOMIC DNA]</scope>
    <source>
        <strain evidence="4 5">DSM 8608</strain>
    </source>
</reference>
<keyword evidence="1 4" id="KW-0808">Transferase</keyword>
<dbReference type="InterPro" id="IPR036873">
    <property type="entry name" value="Rhodanese-like_dom_sf"/>
</dbReference>
<dbReference type="PROSITE" id="PS50206">
    <property type="entry name" value="RHODANESE_3"/>
    <property type="match status" value="2"/>
</dbReference>
<dbReference type="CDD" id="cd01449">
    <property type="entry name" value="TST_Repeat_2"/>
    <property type="match status" value="1"/>
</dbReference>
<feature type="domain" description="Rhodanese" evidence="3">
    <location>
        <begin position="169"/>
        <end position="274"/>
    </location>
</feature>
<dbReference type="PANTHER" id="PTHR11364">
    <property type="entry name" value="THIOSULFATE SULFERTANSFERASE"/>
    <property type="match status" value="1"/>
</dbReference>
<comment type="caution">
    <text evidence="4">The sequence shown here is derived from an EMBL/GenBank/DDBJ whole genome shotgun (WGS) entry which is preliminary data.</text>
</comment>
<dbReference type="Gene3D" id="3.40.250.10">
    <property type="entry name" value="Rhodanese-like domain"/>
    <property type="match status" value="2"/>
</dbReference>
<evidence type="ECO:0000313" key="5">
    <source>
        <dbReference type="Proteomes" id="UP000034098"/>
    </source>
</evidence>
<gene>
    <name evidence="4" type="primary">sseA_2</name>
    <name evidence="4" type="ORF">RS82_03261</name>
</gene>
<dbReference type="InterPro" id="IPR001307">
    <property type="entry name" value="Thiosulphate_STrfase_CS"/>
</dbReference>
<dbReference type="EMBL" id="JYJA01000039">
    <property type="protein sequence ID" value="KJL40645.1"/>
    <property type="molecule type" value="Genomic_DNA"/>
</dbReference>
<dbReference type="InterPro" id="IPR045078">
    <property type="entry name" value="TST/MPST-like"/>
</dbReference>
<keyword evidence="5" id="KW-1185">Reference proteome</keyword>
<dbReference type="PANTHER" id="PTHR11364:SF27">
    <property type="entry name" value="SULFURTRANSFERASE"/>
    <property type="match status" value="1"/>
</dbReference>
<evidence type="ECO:0000256" key="1">
    <source>
        <dbReference type="ARBA" id="ARBA00022679"/>
    </source>
</evidence>
<evidence type="ECO:0000259" key="3">
    <source>
        <dbReference type="PROSITE" id="PS50206"/>
    </source>
</evidence>
<accession>A0A0M2H9G7</accession>
<dbReference type="PROSITE" id="PS00380">
    <property type="entry name" value="RHODANESE_1"/>
    <property type="match status" value="1"/>
</dbReference>
<dbReference type="PATRIC" id="fig|69370.6.peg.3321"/>
<dbReference type="Proteomes" id="UP000034098">
    <property type="component" value="Unassembled WGS sequence"/>
</dbReference>
<dbReference type="CDD" id="cd01448">
    <property type="entry name" value="TST_Repeat_1"/>
    <property type="match status" value="1"/>
</dbReference>
<dbReference type="SMART" id="SM00450">
    <property type="entry name" value="RHOD"/>
    <property type="match status" value="2"/>
</dbReference>
<sequence length="286" mass="30477">MPSPIISPTELADLIRNGTPPRILDVRWRLDQPEGRPAYLDGHLPGAVYVDLDHELARRGDPREGRHPLPPRAQLEAAARRWGIRGGDTVVAYDDVHSVAAARAWWVLTRSGLADVRVLDGGLRGWLAERLPLETGDVLPRPPGDVVLDEITEGVADIDGVEEWPDHGLLLDVRAPERYRGDAEPLDPVGGHIPGAVNLPTTVHLTAGKFRSPDEIRAEFAAAGVVDGVSVAAYCGSGIAATHTALAGALAGIDVVVYPGSWSQWSRSRGRLAAVGPAPSLDVVPV</sequence>
<dbReference type="AlphaFoldDB" id="A0A0M2H9G7"/>
<dbReference type="GO" id="GO:0004792">
    <property type="term" value="F:thiosulfate-cyanide sulfurtransferase activity"/>
    <property type="evidence" value="ECO:0007669"/>
    <property type="project" value="InterPro"/>
</dbReference>
<evidence type="ECO:0000256" key="2">
    <source>
        <dbReference type="ARBA" id="ARBA00022737"/>
    </source>
</evidence>
<dbReference type="OrthoDB" id="9770030at2"/>
<dbReference type="EC" id="2.8.1.2" evidence="4"/>
<proteinExistence type="predicted"/>
<dbReference type="Pfam" id="PF00581">
    <property type="entry name" value="Rhodanese"/>
    <property type="match status" value="2"/>
</dbReference>
<evidence type="ECO:0000313" key="4">
    <source>
        <dbReference type="EMBL" id="KJL40645.1"/>
    </source>
</evidence>
<keyword evidence="4" id="KW-0670">Pyruvate</keyword>
<keyword evidence="2" id="KW-0677">Repeat</keyword>